<reference evidence="2" key="1">
    <citation type="journal article" date="2017" name="bioRxiv">
        <title>Comparative analysis of the genomes of Stylophora pistillata and Acropora digitifera provides evidence for extensive differences between species of corals.</title>
        <authorList>
            <person name="Voolstra C.R."/>
            <person name="Li Y."/>
            <person name="Liew Y.J."/>
            <person name="Baumgarten S."/>
            <person name="Zoccola D."/>
            <person name="Flot J.-F."/>
            <person name="Tambutte S."/>
            <person name="Allemand D."/>
            <person name="Aranda M."/>
        </authorList>
    </citation>
    <scope>NUCLEOTIDE SEQUENCE [LARGE SCALE GENOMIC DNA]</scope>
</reference>
<organism evidence="1 2">
    <name type="scientific">Stylophora pistillata</name>
    <name type="common">Smooth cauliflower coral</name>
    <dbReference type="NCBI Taxonomy" id="50429"/>
    <lineage>
        <taxon>Eukaryota</taxon>
        <taxon>Metazoa</taxon>
        <taxon>Cnidaria</taxon>
        <taxon>Anthozoa</taxon>
        <taxon>Hexacorallia</taxon>
        <taxon>Scleractinia</taxon>
        <taxon>Astrocoeniina</taxon>
        <taxon>Pocilloporidae</taxon>
        <taxon>Stylophora</taxon>
    </lineage>
</organism>
<dbReference type="AlphaFoldDB" id="A0A2B4RHP4"/>
<protein>
    <submittedName>
        <fullName evidence="1">Uncharacterized protein</fullName>
    </submittedName>
</protein>
<keyword evidence="2" id="KW-1185">Reference proteome</keyword>
<name>A0A2B4RHP4_STYPI</name>
<accession>A0A2B4RHP4</accession>
<dbReference type="Proteomes" id="UP000225706">
    <property type="component" value="Unassembled WGS sequence"/>
</dbReference>
<gene>
    <name evidence="1" type="ORF">AWC38_SpisGene19854</name>
</gene>
<comment type="caution">
    <text evidence="1">The sequence shown here is derived from an EMBL/GenBank/DDBJ whole genome shotgun (WGS) entry which is preliminary data.</text>
</comment>
<sequence>MIDGVHSKNEEPKKNWVKNKNVKNLSLDLNSQVPVMQTPITVIHPSEYPNPDLTSEQPLRQLANLVDSIKPEYLQEGPQVQPQDPPVQVNVVEEGEISEAGNFQYGILEELLADVGVWYPCPIHNVGMNEVHSHKEWIQSVYLTCPIDNCPVFMDLKDFSTYNDQCRRQGHEWITLDKIAVMKCECDRQEGLEIAYAMGNATKLEEHAKEDIFEIAQLIGFSKFKKKASIKTQKADVRNYYALGKHRILRMVLFVDIFHQGKWLVPRTEMDLKFYLNPVVLYFNVEDNPGAEEVRQNADHIKLTFYVCLVSLNPSVYDNAMSIITKSPAKYPIIRTEMRQFPLDIGATSKEIMNRLTGKYPRESCWEF</sequence>
<dbReference type="EMBL" id="LSMT01000597">
    <property type="protein sequence ID" value="PFX15908.1"/>
    <property type="molecule type" value="Genomic_DNA"/>
</dbReference>
<evidence type="ECO:0000313" key="1">
    <source>
        <dbReference type="EMBL" id="PFX15908.1"/>
    </source>
</evidence>
<evidence type="ECO:0000313" key="2">
    <source>
        <dbReference type="Proteomes" id="UP000225706"/>
    </source>
</evidence>
<proteinExistence type="predicted"/>